<dbReference type="GO" id="GO:0006355">
    <property type="term" value="P:regulation of DNA-templated transcription"/>
    <property type="evidence" value="ECO:0007669"/>
    <property type="project" value="InterPro"/>
</dbReference>
<evidence type="ECO:0000256" key="1">
    <source>
        <dbReference type="ARBA" id="ARBA00022553"/>
    </source>
</evidence>
<dbReference type="SMART" id="SM00421">
    <property type="entry name" value="HTH_LUXR"/>
    <property type="match status" value="1"/>
</dbReference>
<keyword evidence="3" id="KW-0238">DNA-binding</keyword>
<organism evidence="8 9">
    <name type="scientific">Actinoplanes friuliensis DSM 7358</name>
    <dbReference type="NCBI Taxonomy" id="1246995"/>
    <lineage>
        <taxon>Bacteria</taxon>
        <taxon>Bacillati</taxon>
        <taxon>Actinomycetota</taxon>
        <taxon>Actinomycetes</taxon>
        <taxon>Micromonosporales</taxon>
        <taxon>Micromonosporaceae</taxon>
        <taxon>Actinoplanes</taxon>
    </lineage>
</organism>
<dbReference type="RefSeq" id="WP_023561384.1">
    <property type="nucleotide sequence ID" value="NC_022657.1"/>
</dbReference>
<dbReference type="CDD" id="cd06170">
    <property type="entry name" value="LuxR_C_like"/>
    <property type="match status" value="1"/>
</dbReference>
<dbReference type="PRINTS" id="PR00038">
    <property type="entry name" value="HTHLUXR"/>
</dbReference>
<dbReference type="InterPro" id="IPR011006">
    <property type="entry name" value="CheY-like_superfamily"/>
</dbReference>
<dbReference type="InterPro" id="IPR016032">
    <property type="entry name" value="Sig_transdc_resp-reg_C-effctor"/>
</dbReference>
<evidence type="ECO:0000259" key="6">
    <source>
        <dbReference type="PROSITE" id="PS50043"/>
    </source>
</evidence>
<proteinExistence type="predicted"/>
<dbReference type="eggNOG" id="COG2197">
    <property type="taxonomic scope" value="Bacteria"/>
</dbReference>
<dbReference type="SUPFAM" id="SSF46894">
    <property type="entry name" value="C-terminal effector domain of the bipartite response regulators"/>
    <property type="match status" value="1"/>
</dbReference>
<dbReference type="Proteomes" id="UP000017746">
    <property type="component" value="Chromosome"/>
</dbReference>
<dbReference type="AlphaFoldDB" id="U5W7T1"/>
<evidence type="ECO:0000313" key="9">
    <source>
        <dbReference type="Proteomes" id="UP000017746"/>
    </source>
</evidence>
<dbReference type="SMART" id="SM00448">
    <property type="entry name" value="REC"/>
    <property type="match status" value="1"/>
</dbReference>
<dbReference type="PANTHER" id="PTHR43214:SF24">
    <property type="entry name" value="TRANSCRIPTIONAL REGULATORY PROTEIN NARL-RELATED"/>
    <property type="match status" value="1"/>
</dbReference>
<dbReference type="EMBL" id="CP006272">
    <property type="protein sequence ID" value="AGZ45047.1"/>
    <property type="molecule type" value="Genomic_DNA"/>
</dbReference>
<dbReference type="OrthoDB" id="4135368at2"/>
<dbReference type="InterPro" id="IPR039420">
    <property type="entry name" value="WalR-like"/>
</dbReference>
<evidence type="ECO:0000256" key="4">
    <source>
        <dbReference type="ARBA" id="ARBA00023163"/>
    </source>
</evidence>
<dbReference type="InterPro" id="IPR000792">
    <property type="entry name" value="Tscrpt_reg_LuxR_C"/>
</dbReference>
<protein>
    <submittedName>
        <fullName evidence="8">Two-component system response regulator</fullName>
    </submittedName>
</protein>
<keyword evidence="4" id="KW-0804">Transcription</keyword>
<evidence type="ECO:0000259" key="7">
    <source>
        <dbReference type="PROSITE" id="PS50110"/>
    </source>
</evidence>
<dbReference type="KEGG" id="afs:AFR_33945"/>
<evidence type="ECO:0000256" key="3">
    <source>
        <dbReference type="ARBA" id="ARBA00023125"/>
    </source>
</evidence>
<dbReference type="PROSITE" id="PS00622">
    <property type="entry name" value="HTH_LUXR_1"/>
    <property type="match status" value="1"/>
</dbReference>
<sequence>MRIVLAEDSALFREGLARLLAEGGHEVVAAVADADALVAAVAEQRPDFAVVDVRMPPTMTVDGALAARRLREEHPGLPILLLSQHVETRHCVPLVATGGFGYLLKDRVLGVDDFLDAIRRVAAGGSALDPEVVAALLASTGRADPLAVLTPREREVLAHAAEGWSNGAIAARLSLAERTVETHMRSVLLKLRVPDSGDGHRRVLAVLTYLSVS</sequence>
<feature type="domain" description="Response regulatory" evidence="7">
    <location>
        <begin position="2"/>
        <end position="120"/>
    </location>
</feature>
<keyword evidence="2" id="KW-0805">Transcription regulation</keyword>
<dbReference type="SUPFAM" id="SSF52172">
    <property type="entry name" value="CheY-like"/>
    <property type="match status" value="1"/>
</dbReference>
<dbReference type="InterPro" id="IPR001789">
    <property type="entry name" value="Sig_transdc_resp-reg_receiver"/>
</dbReference>
<reference evidence="8 9" key="1">
    <citation type="journal article" date="2014" name="J. Biotechnol.">
        <title>Complete genome sequence of the actinobacterium Actinoplanes friuliensis HAG 010964, producer of the lipopeptide antibiotic friulimycin.</title>
        <authorList>
            <person name="Ruckert C."/>
            <person name="Szczepanowski R."/>
            <person name="Albersmeier A."/>
            <person name="Goesmann A."/>
            <person name="Fischer N."/>
            <person name="Steinkamper A."/>
            <person name="Puhler A."/>
            <person name="Biener R."/>
            <person name="Schwartz D."/>
            <person name="Kalinowski J."/>
        </authorList>
    </citation>
    <scope>NUCLEOTIDE SEQUENCE [LARGE SCALE GENOMIC DNA]</scope>
    <source>
        <strain evidence="8 9">DSM 7358</strain>
    </source>
</reference>
<accession>U5W7T1</accession>
<dbReference type="PANTHER" id="PTHR43214">
    <property type="entry name" value="TWO-COMPONENT RESPONSE REGULATOR"/>
    <property type="match status" value="1"/>
</dbReference>
<dbReference type="PATRIC" id="fig|1246995.3.peg.6871"/>
<feature type="modified residue" description="4-aspartylphosphate" evidence="5">
    <location>
        <position position="52"/>
    </location>
</feature>
<evidence type="ECO:0000256" key="5">
    <source>
        <dbReference type="PROSITE-ProRule" id="PRU00169"/>
    </source>
</evidence>
<evidence type="ECO:0000313" key="8">
    <source>
        <dbReference type="EMBL" id="AGZ45047.1"/>
    </source>
</evidence>
<dbReference type="CDD" id="cd17535">
    <property type="entry name" value="REC_NarL-like"/>
    <property type="match status" value="1"/>
</dbReference>
<dbReference type="PROSITE" id="PS50110">
    <property type="entry name" value="RESPONSE_REGULATORY"/>
    <property type="match status" value="1"/>
</dbReference>
<keyword evidence="9" id="KW-1185">Reference proteome</keyword>
<keyword evidence="1 5" id="KW-0597">Phosphoprotein</keyword>
<name>U5W7T1_9ACTN</name>
<evidence type="ECO:0000256" key="2">
    <source>
        <dbReference type="ARBA" id="ARBA00023015"/>
    </source>
</evidence>
<gene>
    <name evidence="8" type="ORF">AFR_33945</name>
</gene>
<dbReference type="STRING" id="1246995.AFR_33945"/>
<dbReference type="InterPro" id="IPR058245">
    <property type="entry name" value="NreC/VraR/RcsB-like_REC"/>
</dbReference>
<dbReference type="Gene3D" id="3.40.50.2300">
    <property type="match status" value="1"/>
</dbReference>
<dbReference type="GO" id="GO:0003677">
    <property type="term" value="F:DNA binding"/>
    <property type="evidence" value="ECO:0007669"/>
    <property type="project" value="UniProtKB-KW"/>
</dbReference>
<dbReference type="GO" id="GO:0000160">
    <property type="term" value="P:phosphorelay signal transduction system"/>
    <property type="evidence" value="ECO:0007669"/>
    <property type="project" value="InterPro"/>
</dbReference>
<dbReference type="HOGENOM" id="CLU_000445_90_0_11"/>
<dbReference type="Pfam" id="PF00072">
    <property type="entry name" value="Response_reg"/>
    <property type="match status" value="1"/>
</dbReference>
<dbReference type="PROSITE" id="PS50043">
    <property type="entry name" value="HTH_LUXR_2"/>
    <property type="match status" value="1"/>
</dbReference>
<dbReference type="Pfam" id="PF00196">
    <property type="entry name" value="GerE"/>
    <property type="match status" value="1"/>
</dbReference>
<feature type="domain" description="HTH luxR-type" evidence="6">
    <location>
        <begin position="142"/>
        <end position="213"/>
    </location>
</feature>